<accession>A0ACB7PSM2</accession>
<gene>
    <name evidence="1" type="ORF">F5144DRAFT_54002</name>
</gene>
<name>A0ACB7PSM2_9PEZI</name>
<organism evidence="1 2">
    <name type="scientific">Chaetomium tenue</name>
    <dbReference type="NCBI Taxonomy" id="1854479"/>
    <lineage>
        <taxon>Eukaryota</taxon>
        <taxon>Fungi</taxon>
        <taxon>Dikarya</taxon>
        <taxon>Ascomycota</taxon>
        <taxon>Pezizomycotina</taxon>
        <taxon>Sordariomycetes</taxon>
        <taxon>Sordariomycetidae</taxon>
        <taxon>Sordariales</taxon>
        <taxon>Chaetomiaceae</taxon>
        <taxon>Chaetomium</taxon>
    </lineage>
</organism>
<protein>
    <submittedName>
        <fullName evidence="1">Uncharacterized protein</fullName>
    </submittedName>
</protein>
<dbReference type="EMBL" id="JAGIZQ010000001">
    <property type="protein sequence ID" value="KAH6650621.1"/>
    <property type="molecule type" value="Genomic_DNA"/>
</dbReference>
<keyword evidence="2" id="KW-1185">Reference proteome</keyword>
<evidence type="ECO:0000313" key="2">
    <source>
        <dbReference type="Proteomes" id="UP000724584"/>
    </source>
</evidence>
<proteinExistence type="predicted"/>
<evidence type="ECO:0000313" key="1">
    <source>
        <dbReference type="EMBL" id="KAH6650621.1"/>
    </source>
</evidence>
<comment type="caution">
    <text evidence="1">The sequence shown here is derived from an EMBL/GenBank/DDBJ whole genome shotgun (WGS) entry which is preliminary data.</text>
</comment>
<dbReference type="Proteomes" id="UP000724584">
    <property type="component" value="Unassembled WGS sequence"/>
</dbReference>
<reference evidence="1 2" key="1">
    <citation type="journal article" date="2021" name="Nat. Commun.">
        <title>Genetic determinants of endophytism in the Arabidopsis root mycobiome.</title>
        <authorList>
            <person name="Mesny F."/>
            <person name="Miyauchi S."/>
            <person name="Thiergart T."/>
            <person name="Pickel B."/>
            <person name="Atanasova L."/>
            <person name="Karlsson M."/>
            <person name="Huettel B."/>
            <person name="Barry K.W."/>
            <person name="Haridas S."/>
            <person name="Chen C."/>
            <person name="Bauer D."/>
            <person name="Andreopoulos W."/>
            <person name="Pangilinan J."/>
            <person name="LaButti K."/>
            <person name="Riley R."/>
            <person name="Lipzen A."/>
            <person name="Clum A."/>
            <person name="Drula E."/>
            <person name="Henrissat B."/>
            <person name="Kohler A."/>
            <person name="Grigoriev I.V."/>
            <person name="Martin F.M."/>
            <person name="Hacquard S."/>
        </authorList>
    </citation>
    <scope>NUCLEOTIDE SEQUENCE [LARGE SCALE GENOMIC DNA]</scope>
    <source>
        <strain evidence="1 2">MPI-SDFR-AT-0079</strain>
    </source>
</reference>
<sequence>MDQSLPLTPISTVPCSCIAVPKQRNVNLPSATVDQIDGAAILREQCWLPSLEKGTLMNSTSVPALTILKAVDAIRVLSTNFCPKSNQNVVYPDVLMAMRLNSSRCLPSMVSIESAYCHFPSHSTMAAQAARLPVLPCVFSQHSAHPVELNRDSSICPSPQAKDWRYWLSLCLLSLYSEMDGTAILHGESPRGPGGDENMLDLSFHRWRV</sequence>